<protein>
    <submittedName>
        <fullName evidence="1">GLPGLI family protein</fullName>
    </submittedName>
</protein>
<accession>A0A7D7LLR8</accession>
<reference evidence="1 2" key="1">
    <citation type="submission" date="2020-07" db="EMBL/GenBank/DDBJ databases">
        <title>Chryseobacterium sp.cx-624.</title>
        <authorList>
            <person name="Yang C."/>
        </authorList>
    </citation>
    <scope>NUCLEOTIDE SEQUENCE [LARGE SCALE GENOMIC DNA]</scope>
    <source>
        <strain evidence="2">cx-624</strain>
    </source>
</reference>
<dbReference type="Pfam" id="PF22252">
    <property type="entry name" value="PNGase_F-II_N"/>
    <property type="match status" value="1"/>
</dbReference>
<dbReference type="Proteomes" id="UP000515349">
    <property type="component" value="Chromosome"/>
</dbReference>
<dbReference type="InterPro" id="IPR005901">
    <property type="entry name" value="GLPGLI"/>
</dbReference>
<sequence>MYSQFSTSSSSISHLEVNYLVKFQRDTANTQSLSQEVASLLIGEKTSVFKSTQKVIYDSLTLAEVDKSIKNAGGGTVMLNLQNVPSPRIISEVYKDSDRVYIYDEVLKTGFLYPVDAKLDWNILNETKIISGYTCRRAEVTFNRRSYTAWFTADLPFSEGPYIFKGLPGLVLEVSDSANLYSFQLAGLKKVVKPIVAPSGIETTHTKFSKVRSDFMGDPVGVFESQTKFKTPFKDRDRIIKLHQSNNNFIF</sequence>
<dbReference type="EMBL" id="CP059472">
    <property type="protein sequence ID" value="QMS97844.1"/>
    <property type="molecule type" value="Genomic_DNA"/>
</dbReference>
<proteinExistence type="predicted"/>
<evidence type="ECO:0000313" key="1">
    <source>
        <dbReference type="EMBL" id="QMS97844.1"/>
    </source>
</evidence>
<dbReference type="NCBIfam" id="TIGR01200">
    <property type="entry name" value="GLPGLI"/>
    <property type="match status" value="1"/>
</dbReference>
<evidence type="ECO:0000313" key="2">
    <source>
        <dbReference type="Proteomes" id="UP000515349"/>
    </source>
</evidence>
<dbReference type="KEGG" id="cbau:H1R16_08965"/>
<dbReference type="AlphaFoldDB" id="A0A7D7LLR8"/>
<organism evidence="1 2">
    <name type="scientific">Marnyiella aurantia</name>
    <dbReference type="NCBI Taxonomy" id="2758037"/>
    <lineage>
        <taxon>Bacteria</taxon>
        <taxon>Pseudomonadati</taxon>
        <taxon>Bacteroidota</taxon>
        <taxon>Flavobacteriia</taxon>
        <taxon>Flavobacteriales</taxon>
        <taxon>Weeksellaceae</taxon>
        <taxon>Marnyiella</taxon>
    </lineage>
</organism>
<gene>
    <name evidence="1" type="ORF">H1R16_08965</name>
</gene>
<name>A0A7D7LLR8_9FLAO</name>